<dbReference type="InterPro" id="IPR051607">
    <property type="entry name" value="Metallo-dep_hydrolases"/>
</dbReference>
<evidence type="ECO:0000256" key="3">
    <source>
        <dbReference type="ARBA" id="ARBA00022801"/>
    </source>
</evidence>
<evidence type="ECO:0000259" key="5">
    <source>
        <dbReference type="Pfam" id="PF01979"/>
    </source>
</evidence>
<evidence type="ECO:0000313" key="6">
    <source>
        <dbReference type="EMBL" id="VDL75320.1"/>
    </source>
</evidence>
<sequence length="429" mass="47820">MACEMTSYRGKTILPRYVWIDDKLEENVSVAVDGNGVITEVGGLIPYDVVRLENEVIVPGYVNAHSHAFHRHLRGRSEIGGKSADTFWKWRDNMYALVDGITADRLYEYCHSTFREMIEAGITTVGEFHYVHHGHGRFDLDAAVLKAAKDAGIRITLIQTFYEFAGFDRPPLHPVQDRFVSTYEEFIGNLNELLKLTDETVDIAVAAHSARAVSFENIKKLYAFAVEKNIAFHIHLEEQPKEIQDCARYLGQKKSPSDVLLEDLEIGRLFSAVHATYTPLHNVVELTKRGANIVICPCTEGYLGDGIPHITENENISFGTDCNNRISFLEEMRWACYSQQMRQNSRSVGGLTAARLLNLATAGGARSLAIDDKVGRIEAGKQLDFVSFDLRSSLLAGLNADTLIDGVVFSCGNREVSKVVIAGITQFTR</sequence>
<keyword evidence="2" id="KW-0479">Metal-binding</keyword>
<reference evidence="8" key="1">
    <citation type="submission" date="2016-04" db="UniProtKB">
        <authorList>
            <consortium name="WormBaseParasite"/>
        </authorList>
    </citation>
    <scope>IDENTIFICATION</scope>
</reference>
<dbReference type="PANTHER" id="PTHR11271">
    <property type="entry name" value="GUANINE DEAMINASE"/>
    <property type="match status" value="1"/>
</dbReference>
<dbReference type="Gene3D" id="3.20.20.140">
    <property type="entry name" value="Metal-dependent hydrolases"/>
    <property type="match status" value="1"/>
</dbReference>
<protein>
    <submittedName>
        <fullName evidence="8">Amidohydro-rel domain-containing protein</fullName>
    </submittedName>
</protein>
<keyword evidence="4" id="KW-0862">Zinc</keyword>
<dbReference type="SUPFAM" id="SSF51556">
    <property type="entry name" value="Metallo-dependent hydrolases"/>
    <property type="match status" value="1"/>
</dbReference>
<dbReference type="InterPro" id="IPR011059">
    <property type="entry name" value="Metal-dep_hydrolase_composite"/>
</dbReference>
<dbReference type="Pfam" id="PF01979">
    <property type="entry name" value="Amidohydro_1"/>
    <property type="match status" value="1"/>
</dbReference>
<evidence type="ECO:0000256" key="1">
    <source>
        <dbReference type="ARBA" id="ARBA00001947"/>
    </source>
</evidence>
<evidence type="ECO:0000256" key="2">
    <source>
        <dbReference type="ARBA" id="ARBA00022723"/>
    </source>
</evidence>
<dbReference type="STRING" id="27835.A0A158R0F5"/>
<dbReference type="GO" id="GO:0046872">
    <property type="term" value="F:metal ion binding"/>
    <property type="evidence" value="ECO:0007669"/>
    <property type="project" value="UniProtKB-KW"/>
</dbReference>
<dbReference type="AlphaFoldDB" id="A0A158R0F5"/>
<dbReference type="PANTHER" id="PTHR11271:SF48">
    <property type="entry name" value="AMIDOHYDROLASE-RELATED DOMAIN-CONTAINING PROTEIN"/>
    <property type="match status" value="1"/>
</dbReference>
<gene>
    <name evidence="6" type="ORF">NBR_LOCUS11731</name>
</gene>
<feature type="domain" description="Amidohydrolase-related" evidence="5">
    <location>
        <begin position="56"/>
        <end position="423"/>
    </location>
</feature>
<evidence type="ECO:0000256" key="4">
    <source>
        <dbReference type="ARBA" id="ARBA00022833"/>
    </source>
</evidence>
<organism evidence="8">
    <name type="scientific">Nippostrongylus brasiliensis</name>
    <name type="common">Rat hookworm</name>
    <dbReference type="NCBI Taxonomy" id="27835"/>
    <lineage>
        <taxon>Eukaryota</taxon>
        <taxon>Metazoa</taxon>
        <taxon>Ecdysozoa</taxon>
        <taxon>Nematoda</taxon>
        <taxon>Chromadorea</taxon>
        <taxon>Rhabditida</taxon>
        <taxon>Rhabditina</taxon>
        <taxon>Rhabditomorpha</taxon>
        <taxon>Strongyloidea</taxon>
        <taxon>Heligmosomidae</taxon>
        <taxon>Nippostrongylus</taxon>
    </lineage>
</organism>
<evidence type="ECO:0000313" key="8">
    <source>
        <dbReference type="WBParaSite" id="NBR_0001173001-mRNA-1"/>
    </source>
</evidence>
<dbReference type="Proteomes" id="UP000271162">
    <property type="component" value="Unassembled WGS sequence"/>
</dbReference>
<dbReference type="InterPro" id="IPR006680">
    <property type="entry name" value="Amidohydro-rel"/>
</dbReference>
<dbReference type="WBParaSite" id="NBR_0001173001-mRNA-1">
    <property type="protein sequence ID" value="NBR_0001173001-mRNA-1"/>
    <property type="gene ID" value="NBR_0001173001"/>
</dbReference>
<dbReference type="InterPro" id="IPR032466">
    <property type="entry name" value="Metal_Hydrolase"/>
</dbReference>
<keyword evidence="7" id="KW-1185">Reference proteome</keyword>
<dbReference type="OMA" id="FHYLHHG"/>
<dbReference type="SUPFAM" id="SSF51338">
    <property type="entry name" value="Composite domain of metallo-dependent hydrolases"/>
    <property type="match status" value="1"/>
</dbReference>
<accession>A0A158R0F5</accession>
<dbReference type="GO" id="GO:0005829">
    <property type="term" value="C:cytosol"/>
    <property type="evidence" value="ECO:0007669"/>
    <property type="project" value="TreeGrafter"/>
</dbReference>
<dbReference type="EMBL" id="UYSL01020588">
    <property type="protein sequence ID" value="VDL75320.1"/>
    <property type="molecule type" value="Genomic_DNA"/>
</dbReference>
<dbReference type="GO" id="GO:0019239">
    <property type="term" value="F:deaminase activity"/>
    <property type="evidence" value="ECO:0007669"/>
    <property type="project" value="TreeGrafter"/>
</dbReference>
<dbReference type="Gene3D" id="2.30.40.10">
    <property type="entry name" value="Urease, subunit C, domain 1"/>
    <property type="match status" value="1"/>
</dbReference>
<reference evidence="6 7" key="2">
    <citation type="submission" date="2018-11" db="EMBL/GenBank/DDBJ databases">
        <authorList>
            <consortium name="Pathogen Informatics"/>
        </authorList>
    </citation>
    <scope>NUCLEOTIDE SEQUENCE [LARGE SCALE GENOMIC DNA]</scope>
</reference>
<evidence type="ECO:0000313" key="7">
    <source>
        <dbReference type="Proteomes" id="UP000271162"/>
    </source>
</evidence>
<proteinExistence type="predicted"/>
<comment type="cofactor">
    <cofactor evidence="1">
        <name>Zn(2+)</name>
        <dbReference type="ChEBI" id="CHEBI:29105"/>
    </cofactor>
</comment>
<name>A0A158R0F5_NIPBR</name>
<keyword evidence="3" id="KW-0378">Hydrolase</keyword>